<proteinExistence type="predicted"/>
<protein>
    <submittedName>
        <fullName evidence="2">Uncharacterized protein</fullName>
    </submittedName>
</protein>
<dbReference type="PATRIC" id="fig|502800.11.peg.617"/>
<dbReference type="AlphaFoldDB" id="A0A0H3AYK4"/>
<dbReference type="EMBL" id="CP000950">
    <property type="protein sequence ID" value="ACA66329.1"/>
    <property type="molecule type" value="Genomic_DNA"/>
</dbReference>
<keyword evidence="1" id="KW-0812">Transmembrane</keyword>
<feature type="transmembrane region" description="Helical" evidence="1">
    <location>
        <begin position="113"/>
        <end position="134"/>
    </location>
</feature>
<organism evidence="2">
    <name type="scientific">Yersinia pseudotuberculosis serotype O:3 (strain YPIII)</name>
    <dbReference type="NCBI Taxonomy" id="502800"/>
    <lineage>
        <taxon>Bacteria</taxon>
        <taxon>Pseudomonadati</taxon>
        <taxon>Pseudomonadota</taxon>
        <taxon>Gammaproteobacteria</taxon>
        <taxon>Enterobacterales</taxon>
        <taxon>Yersiniaceae</taxon>
        <taxon>Yersinia</taxon>
    </lineage>
</organism>
<dbReference type="RefSeq" id="WP_012303317.1">
    <property type="nucleotide sequence ID" value="NZ_CP009792.1"/>
</dbReference>
<evidence type="ECO:0000256" key="1">
    <source>
        <dbReference type="SAM" id="Phobius"/>
    </source>
</evidence>
<gene>
    <name evidence="2" type="ordered locus">YPK_0015</name>
</gene>
<dbReference type="KEGG" id="ypy:YPK_0015"/>
<feature type="transmembrane region" description="Helical" evidence="1">
    <location>
        <begin position="80"/>
        <end position="101"/>
    </location>
</feature>
<sequence length="147" mass="16729">MKNRIAFLIGPFIIALLIGFNLYYHMIYFLYGSKAILAYDVFTLMTSNAVNALLLSISVTNSYLPLLFIKEGAIQNKMVFSFLSLSFYFILLLTLTLSHFMVRTSPYANHNVIHGYDLIIACNIILSSIINLFLIRKVINIFSKADN</sequence>
<accession>A0A0H3AYK4</accession>
<keyword evidence="1" id="KW-1133">Transmembrane helix</keyword>
<keyword evidence="1" id="KW-0472">Membrane</keyword>
<evidence type="ECO:0000313" key="2">
    <source>
        <dbReference type="EMBL" id="ACA66329.1"/>
    </source>
</evidence>
<name>A0A0H3AYK4_YERPY</name>
<feature type="transmembrane region" description="Helical" evidence="1">
    <location>
        <begin position="7"/>
        <end position="29"/>
    </location>
</feature>
<reference evidence="2" key="1">
    <citation type="submission" date="2008-02" db="EMBL/GenBank/DDBJ databases">
        <title>Complete sequence of Yersinia pseudotuberculosis YPIII.</title>
        <authorList>
            <consortium name="US DOE Joint Genome Institute"/>
            <person name="Challacombe J.F."/>
            <person name="Bruce D."/>
            <person name="Detter J.C."/>
            <person name="Green L."/>
            <person name="Land M."/>
            <person name="Munk C."/>
            <person name="Lindler L.E."/>
            <person name="Nikolich M.P."/>
            <person name="Brettin T."/>
        </authorList>
    </citation>
    <scope>NUCLEOTIDE SEQUENCE</scope>
    <source>
        <strain evidence="2">YPIII</strain>
    </source>
</reference>